<dbReference type="SUPFAM" id="SSF50978">
    <property type="entry name" value="WD40 repeat-like"/>
    <property type="match status" value="1"/>
</dbReference>
<keyword evidence="4" id="KW-0853">WD repeat</keyword>
<dbReference type="PANTHER" id="PTHR11024:SF3">
    <property type="entry name" value="NUCLEOPORIN SEH1"/>
    <property type="match status" value="1"/>
</dbReference>
<keyword evidence="9" id="KW-1185">Reference proteome</keyword>
<keyword evidence="6" id="KW-0653">Protein transport</keyword>
<evidence type="ECO:0000313" key="8">
    <source>
        <dbReference type="EMBL" id="GLI69186.1"/>
    </source>
</evidence>
<keyword evidence="5" id="KW-0677">Repeat</keyword>
<evidence type="ECO:0000256" key="3">
    <source>
        <dbReference type="ARBA" id="ARBA00022448"/>
    </source>
</evidence>
<dbReference type="InterPro" id="IPR036322">
    <property type="entry name" value="WD40_repeat_dom_sf"/>
</dbReference>
<reference evidence="8 9" key="1">
    <citation type="journal article" date="2023" name="IScience">
        <title>Expanded male sex-determining region conserved during the evolution of homothallism in the green alga Volvox.</title>
        <authorList>
            <person name="Yamamoto K."/>
            <person name="Matsuzaki R."/>
            <person name="Mahakham W."/>
            <person name="Heman W."/>
            <person name="Sekimoto H."/>
            <person name="Kawachi M."/>
            <person name="Minakuchi Y."/>
            <person name="Toyoda A."/>
            <person name="Nozaki H."/>
        </authorList>
    </citation>
    <scope>NUCLEOTIDE SEQUENCE [LARGE SCALE GENOMIC DNA]</scope>
    <source>
        <strain evidence="8 9">NIES-4468</strain>
    </source>
</reference>
<organism evidence="8 9">
    <name type="scientific">Volvox africanus</name>
    <dbReference type="NCBI Taxonomy" id="51714"/>
    <lineage>
        <taxon>Eukaryota</taxon>
        <taxon>Viridiplantae</taxon>
        <taxon>Chlorophyta</taxon>
        <taxon>core chlorophytes</taxon>
        <taxon>Chlorophyceae</taxon>
        <taxon>CS clade</taxon>
        <taxon>Chlamydomonadales</taxon>
        <taxon>Volvocaceae</taxon>
        <taxon>Volvox</taxon>
    </lineage>
</organism>
<dbReference type="SMART" id="SM00320">
    <property type="entry name" value="WD40"/>
    <property type="match status" value="3"/>
</dbReference>
<sequence length="333" mass="35437">MDTSYVMSSYLADCAGPAQDVAYDVSRRRMALCTPSGSGSIVQVYECSCGPDDWSHVATWATDRQVAHLAWAHNEYGRVLAGGTASGSVLIWGQMLELQRGGVSGVAGGSGVDEEVGIGMANYQQLQELICGTAPCRALCFAPRQSGLLLAALLDDGHVVLYEAEQVLAPRSWILHSKIKVGPRGQCSGLCWRPFSQGVPPMVCAGSGPYALVWQYVLGLNSWKIVARAETSTGNNVATVHWAAPLGRPAELLAVGSGCDLIICSLSGDTAALQVEQLAVLEHNDAVWKVEWDLWGNRVAAATDGQEVHVYTPNLIGQWVKSAGVQGGQLEQE</sequence>
<comment type="similarity">
    <text evidence="2">Belongs to the WD repeat SEC13 family.</text>
</comment>
<dbReference type="EMBL" id="BSDZ01000080">
    <property type="protein sequence ID" value="GLI69186.1"/>
    <property type="molecule type" value="Genomic_DNA"/>
</dbReference>
<dbReference type="InterPro" id="IPR001680">
    <property type="entry name" value="WD40_rpt"/>
</dbReference>
<dbReference type="PANTHER" id="PTHR11024">
    <property type="entry name" value="NUCLEAR PORE COMPLEX PROTEIN SEC13 / SEH1 FAMILY MEMBER"/>
    <property type="match status" value="1"/>
</dbReference>
<protein>
    <recommendedName>
        <fullName evidence="10">Anaphase-promoting complex subunit 4 WD40 domain-containing protein</fullName>
    </recommendedName>
</protein>
<evidence type="ECO:0000256" key="4">
    <source>
        <dbReference type="ARBA" id="ARBA00022574"/>
    </source>
</evidence>
<dbReference type="InterPro" id="IPR015943">
    <property type="entry name" value="WD40/YVTN_repeat-like_dom_sf"/>
</dbReference>
<name>A0ABQ5SJ09_9CHLO</name>
<dbReference type="Gene3D" id="2.130.10.10">
    <property type="entry name" value="YVTN repeat-like/Quinoprotein amine dehydrogenase"/>
    <property type="match status" value="1"/>
</dbReference>
<evidence type="ECO:0000256" key="5">
    <source>
        <dbReference type="ARBA" id="ARBA00022737"/>
    </source>
</evidence>
<evidence type="ECO:0000313" key="9">
    <source>
        <dbReference type="Proteomes" id="UP001165090"/>
    </source>
</evidence>
<keyword evidence="7" id="KW-0539">Nucleus</keyword>
<evidence type="ECO:0000256" key="2">
    <source>
        <dbReference type="ARBA" id="ARBA00010102"/>
    </source>
</evidence>
<evidence type="ECO:0000256" key="1">
    <source>
        <dbReference type="ARBA" id="ARBA00004259"/>
    </source>
</evidence>
<proteinExistence type="inferred from homology"/>
<comment type="caution">
    <text evidence="8">The sequence shown here is derived from an EMBL/GenBank/DDBJ whole genome shotgun (WGS) entry which is preliminary data.</text>
</comment>
<keyword evidence="3" id="KW-0813">Transport</keyword>
<dbReference type="InterPro" id="IPR037363">
    <property type="entry name" value="Sec13/Seh1_fam"/>
</dbReference>
<evidence type="ECO:0000256" key="6">
    <source>
        <dbReference type="ARBA" id="ARBA00022927"/>
    </source>
</evidence>
<gene>
    <name evidence="8" type="ORF">VaNZ11_013755</name>
</gene>
<evidence type="ECO:0008006" key="10">
    <source>
        <dbReference type="Google" id="ProtNLM"/>
    </source>
</evidence>
<dbReference type="Proteomes" id="UP001165090">
    <property type="component" value="Unassembled WGS sequence"/>
</dbReference>
<comment type="subcellular location">
    <subcellularLocation>
        <location evidence="1">Nucleus envelope</location>
    </subcellularLocation>
</comment>
<accession>A0ABQ5SJ09</accession>
<evidence type="ECO:0000256" key="7">
    <source>
        <dbReference type="ARBA" id="ARBA00023242"/>
    </source>
</evidence>